<proteinExistence type="predicted"/>
<dbReference type="EMBL" id="GGFK01014258">
    <property type="protein sequence ID" value="MBW47579.1"/>
    <property type="molecule type" value="Transcribed_RNA"/>
</dbReference>
<organism evidence="1">
    <name type="scientific">Anopheles triannulatus</name>
    <dbReference type="NCBI Taxonomy" id="58253"/>
    <lineage>
        <taxon>Eukaryota</taxon>
        <taxon>Metazoa</taxon>
        <taxon>Ecdysozoa</taxon>
        <taxon>Arthropoda</taxon>
        <taxon>Hexapoda</taxon>
        <taxon>Insecta</taxon>
        <taxon>Pterygota</taxon>
        <taxon>Neoptera</taxon>
        <taxon>Endopterygota</taxon>
        <taxon>Diptera</taxon>
        <taxon>Nematocera</taxon>
        <taxon>Culicoidea</taxon>
        <taxon>Culicidae</taxon>
        <taxon>Anophelinae</taxon>
        <taxon>Anopheles</taxon>
    </lineage>
</organism>
<sequence length="95" mass="11445">MNWFSALMIVCRNFRYSTCRPWISMQCTKCCTTLSLTSLHRLRLSLKMLHTVSASRIPGFRNRSNCLCNSIWFCWLPRQKFCRNWWANRISSFIR</sequence>
<protein>
    <submittedName>
        <fullName evidence="1">Putative secreted protein</fullName>
    </submittedName>
</protein>
<dbReference type="AlphaFoldDB" id="A0A2M4B3G0"/>
<evidence type="ECO:0000313" key="1">
    <source>
        <dbReference type="EMBL" id="MBW47579.1"/>
    </source>
</evidence>
<accession>A0A2M4B3G0</accession>
<name>A0A2M4B3G0_9DIPT</name>
<reference evidence="1" key="1">
    <citation type="submission" date="2018-01" db="EMBL/GenBank/DDBJ databases">
        <title>An insight into the sialome of Amazonian anophelines.</title>
        <authorList>
            <person name="Ribeiro J.M."/>
            <person name="Scarpassa V."/>
            <person name="Calvo E."/>
        </authorList>
    </citation>
    <scope>NUCLEOTIDE SEQUENCE</scope>
    <source>
        <tissue evidence="1">Salivary glands</tissue>
    </source>
</reference>